<feature type="transmembrane region" description="Helical" evidence="1">
    <location>
        <begin position="30"/>
        <end position="51"/>
    </location>
</feature>
<keyword evidence="1" id="KW-1133">Transmembrane helix</keyword>
<feature type="transmembrane region" description="Helical" evidence="1">
    <location>
        <begin position="306"/>
        <end position="329"/>
    </location>
</feature>
<protein>
    <submittedName>
        <fullName evidence="2">Uncharacterized protein</fullName>
    </submittedName>
</protein>
<dbReference type="AlphaFoldDB" id="A0A9D4NSS4"/>
<feature type="transmembrane region" description="Helical" evidence="1">
    <location>
        <begin position="429"/>
        <end position="450"/>
    </location>
</feature>
<sequence>MFLKINKFVYYQLKEIAECHHRKWYRLKQFVEIFIALFYLIRMIITITSYFTNEPFIQYYKIEPLFRYFIHSNPKLFRHYSLSTLMLTIFGLMGRIAFFYSRIDTTVLKFLPDCIFRSICWLLTRLWASTNKIDIQLDMNKWRNVKPLRIQQSITLEDRLKIIRILYKADIIVFYIHILFFPLCFAIGHDYYHYNVNSFGKEFNFHIFILIDAILYTNMAYSAIQCGIFFTLLGSINSASQSNIVERLNLKLSKISINCQRINKQFMHHLQIISIVSIKLRQHLNMIHYEHGLACNVYIYLYNQLLWANVLLGFILISIPFNIICVSALLVKDLIWLQVLMTYTAITIHSILILGLLFRLAKQNVILHKAKYYLIPIIQAINCIKFQNDQRIIKSNKTTTTTTTIDLNTFRLKLKIEQQYQRLTWGPKYGPFVAIMGTVTYAFIFNVSFLNEIF</sequence>
<keyword evidence="1" id="KW-0472">Membrane</keyword>
<feature type="transmembrane region" description="Helical" evidence="1">
    <location>
        <begin position="335"/>
        <end position="361"/>
    </location>
</feature>
<accession>A0A9D4NSS4</accession>
<proteinExistence type="predicted"/>
<dbReference type="Proteomes" id="UP000828236">
    <property type="component" value="Unassembled WGS sequence"/>
</dbReference>
<gene>
    <name evidence="2" type="ORF">HUG17_9038</name>
</gene>
<feature type="transmembrane region" description="Helical" evidence="1">
    <location>
        <begin position="80"/>
        <end position="100"/>
    </location>
</feature>
<name>A0A9D4NSS4_DERFA</name>
<evidence type="ECO:0000256" key="1">
    <source>
        <dbReference type="SAM" id="Phobius"/>
    </source>
</evidence>
<feature type="transmembrane region" description="Helical" evidence="1">
    <location>
        <begin position="208"/>
        <end position="233"/>
    </location>
</feature>
<reference evidence="2" key="1">
    <citation type="submission" date="2020-06" db="EMBL/GenBank/DDBJ databases">
        <authorList>
            <person name="Ji K."/>
            <person name="Li J."/>
        </authorList>
    </citation>
    <scope>NUCLEOTIDE SEQUENCE</scope>
    <source>
        <strain evidence="2">JKM2019</strain>
        <tissue evidence="2">Whole body</tissue>
    </source>
</reference>
<dbReference type="EMBL" id="SDOV01000008">
    <property type="protein sequence ID" value="KAH7637934.1"/>
    <property type="molecule type" value="Genomic_DNA"/>
</dbReference>
<reference evidence="2" key="2">
    <citation type="journal article" date="2021" name="World Allergy Organ. J.">
        <title>Chromosome-level assembly of Dermatophagoides farinae genome and transcriptome reveals two novel allergens Der f 37 and Der f 39.</title>
        <authorList>
            <person name="Chen J."/>
            <person name="Cai Z."/>
            <person name="Fan D."/>
            <person name="Hu J."/>
            <person name="Hou Y."/>
            <person name="He Y."/>
            <person name="Zhang Z."/>
            <person name="Zhao Z."/>
            <person name="Gao P."/>
            <person name="Hu W."/>
            <person name="Sun J."/>
            <person name="Li J."/>
            <person name="Ji K."/>
        </authorList>
    </citation>
    <scope>NUCLEOTIDE SEQUENCE</scope>
    <source>
        <strain evidence="2">JKM2019</strain>
    </source>
</reference>
<comment type="caution">
    <text evidence="2">The sequence shown here is derived from an EMBL/GenBank/DDBJ whole genome shotgun (WGS) entry which is preliminary data.</text>
</comment>
<organism evidence="2">
    <name type="scientific">Dermatophagoides farinae</name>
    <name type="common">American house dust mite</name>
    <dbReference type="NCBI Taxonomy" id="6954"/>
    <lineage>
        <taxon>Eukaryota</taxon>
        <taxon>Metazoa</taxon>
        <taxon>Ecdysozoa</taxon>
        <taxon>Arthropoda</taxon>
        <taxon>Chelicerata</taxon>
        <taxon>Arachnida</taxon>
        <taxon>Acari</taxon>
        <taxon>Acariformes</taxon>
        <taxon>Sarcoptiformes</taxon>
        <taxon>Astigmata</taxon>
        <taxon>Psoroptidia</taxon>
        <taxon>Analgoidea</taxon>
        <taxon>Pyroglyphidae</taxon>
        <taxon>Dermatophagoidinae</taxon>
        <taxon>Dermatophagoides</taxon>
    </lineage>
</organism>
<evidence type="ECO:0000313" key="2">
    <source>
        <dbReference type="EMBL" id="KAH7637934.1"/>
    </source>
</evidence>
<feature type="transmembrane region" description="Helical" evidence="1">
    <location>
        <begin position="169"/>
        <end position="188"/>
    </location>
</feature>
<keyword evidence="1" id="KW-0812">Transmembrane</keyword>